<dbReference type="SMART" id="SM00935">
    <property type="entry name" value="OmpH"/>
    <property type="match status" value="1"/>
</dbReference>
<dbReference type="STRING" id="1005048.CFU_1340"/>
<comment type="similarity">
    <text evidence="1">Belongs to the Skp family.</text>
</comment>
<dbReference type="HOGENOM" id="CLU_101388_1_0_4"/>
<reference evidence="3 4" key="5">
    <citation type="journal article" date="2011" name="ISME J.">
        <title>Dual transcriptional profiling of a bacterial/fungal confrontation: Collimonas fungivorans versus Aspergillus niger.</title>
        <authorList>
            <person name="Mela F."/>
            <person name="Fritsche K."/>
            <person name="de Boer W."/>
            <person name="van Veen J.A."/>
            <person name="de Graaff L.H."/>
            <person name="van den Berg M."/>
            <person name="Leveau J.H."/>
        </authorList>
    </citation>
    <scope>NUCLEOTIDE SEQUENCE [LARGE SCALE GENOMIC DNA]</scope>
    <source>
        <strain evidence="3 4">Ter331</strain>
    </source>
</reference>
<dbReference type="KEGG" id="cfu:CFU_1340"/>
<sequence length="199" mass="22836">MVHNCRFWQEWHNAQVASFELRRIVLKSLIKTFTSLPTAGLLAVCLLSAAPARADEGSKIAFVSSERILREATPAKAAQSKIEAEFSKRDKDLQDQATRLKGMADKLDKDSAVISETERIKRQRELSDLDKDFQRKQREFREDLNQRRNEELAIVLERSTKAIKQIAEAEKYDMVFQEGGVYVSPRIDITDKVLKILNK</sequence>
<reference evidence="3 4" key="4">
    <citation type="journal article" date="2010" name="Environ. Microbiol.">
        <title>The bacterial genus Collimonas: mycophagy, weathering and other adaptive solutions to life in oligotrophic soil environments.</title>
        <authorList>
            <person name="Leveau J.H."/>
            <person name="Uroz S."/>
            <person name="de Boer W."/>
        </authorList>
    </citation>
    <scope>NUCLEOTIDE SEQUENCE [LARGE SCALE GENOMIC DNA]</scope>
    <source>
        <strain evidence="3 4">Ter331</strain>
    </source>
</reference>
<dbReference type="Pfam" id="PF03938">
    <property type="entry name" value="OmpH"/>
    <property type="match status" value="1"/>
</dbReference>
<evidence type="ECO:0000256" key="1">
    <source>
        <dbReference type="ARBA" id="ARBA00009091"/>
    </source>
</evidence>
<accession>G0AB47</accession>
<dbReference type="AlphaFoldDB" id="G0AB47"/>
<protein>
    <submittedName>
        <fullName evidence="3">Outer membrane chaperone Skp</fullName>
    </submittedName>
</protein>
<evidence type="ECO:0000256" key="2">
    <source>
        <dbReference type="ARBA" id="ARBA00022729"/>
    </source>
</evidence>
<reference evidence="3 4" key="2">
    <citation type="journal article" date="2006" name="J. Microbiol. Methods">
        <title>Genomic flank-sequencing of plasposon insertion sites for rapid identification of functional genes.</title>
        <authorList>
            <person name="Leveau J.H."/>
            <person name="Gerards S."/>
            <person name="Fritsche K."/>
            <person name="Zondag G."/>
            <person name="van Veen J.A."/>
        </authorList>
    </citation>
    <scope>NUCLEOTIDE SEQUENCE [LARGE SCALE GENOMIC DNA]</scope>
    <source>
        <strain evidence="3 4">Ter331</strain>
    </source>
</reference>
<gene>
    <name evidence="3" type="primary">ompH</name>
    <name evidence="3" type="ordered locus">CFU_1340</name>
</gene>
<keyword evidence="4" id="KW-1185">Reference proteome</keyword>
<dbReference type="GO" id="GO:0050821">
    <property type="term" value="P:protein stabilization"/>
    <property type="evidence" value="ECO:0007669"/>
    <property type="project" value="TreeGrafter"/>
</dbReference>
<evidence type="ECO:0000313" key="3">
    <source>
        <dbReference type="EMBL" id="AEK61172.1"/>
    </source>
</evidence>
<keyword evidence="2" id="KW-0732">Signal</keyword>
<dbReference type="GO" id="GO:0051082">
    <property type="term" value="F:unfolded protein binding"/>
    <property type="evidence" value="ECO:0007669"/>
    <property type="project" value="InterPro"/>
</dbReference>
<dbReference type="PANTHER" id="PTHR35089:SF1">
    <property type="entry name" value="CHAPERONE PROTEIN SKP"/>
    <property type="match status" value="1"/>
</dbReference>
<dbReference type="EMBL" id="CP002745">
    <property type="protein sequence ID" value="AEK61172.1"/>
    <property type="molecule type" value="Genomic_DNA"/>
</dbReference>
<dbReference type="PANTHER" id="PTHR35089">
    <property type="entry name" value="CHAPERONE PROTEIN SKP"/>
    <property type="match status" value="1"/>
</dbReference>
<reference evidence="4" key="6">
    <citation type="submission" date="2011-05" db="EMBL/GenBank/DDBJ databases">
        <title>Complete sequence of Collimonas fungivorans Ter331.</title>
        <authorList>
            <person name="Leveau J.H."/>
        </authorList>
    </citation>
    <scope>NUCLEOTIDE SEQUENCE [LARGE SCALE GENOMIC DNA]</scope>
    <source>
        <strain evidence="4">Ter331</strain>
    </source>
</reference>
<dbReference type="eggNOG" id="COG2825">
    <property type="taxonomic scope" value="Bacteria"/>
</dbReference>
<dbReference type="Gene3D" id="3.30.910.20">
    <property type="entry name" value="Skp domain"/>
    <property type="match status" value="1"/>
</dbReference>
<organism evidence="3 4">
    <name type="scientific">Collimonas fungivorans (strain Ter331)</name>
    <dbReference type="NCBI Taxonomy" id="1005048"/>
    <lineage>
        <taxon>Bacteria</taxon>
        <taxon>Pseudomonadati</taxon>
        <taxon>Pseudomonadota</taxon>
        <taxon>Betaproteobacteria</taxon>
        <taxon>Burkholderiales</taxon>
        <taxon>Oxalobacteraceae</taxon>
        <taxon>Collimonas</taxon>
    </lineage>
</organism>
<dbReference type="SUPFAM" id="SSF111384">
    <property type="entry name" value="OmpH-like"/>
    <property type="match status" value="1"/>
</dbReference>
<reference evidence="3 4" key="3">
    <citation type="journal article" date="2008" name="FEMS Microbiol. Ecol.">
        <title>Identification and characterization of genes underlying chitinolysis in Collimonas fungivorans Ter331.</title>
        <authorList>
            <person name="Fritsche K."/>
            <person name="de Boer W."/>
            <person name="Gerards S."/>
            <person name="van den Berg M."/>
            <person name="van Veen J.A."/>
            <person name="Leveau J.H."/>
        </authorList>
    </citation>
    <scope>NUCLEOTIDE SEQUENCE [LARGE SCALE GENOMIC DNA]</scope>
    <source>
        <strain evidence="3 4">Ter331</strain>
    </source>
</reference>
<name>G0AB47_COLFT</name>
<dbReference type="GO" id="GO:0005829">
    <property type="term" value="C:cytosol"/>
    <property type="evidence" value="ECO:0007669"/>
    <property type="project" value="TreeGrafter"/>
</dbReference>
<dbReference type="InterPro" id="IPR005632">
    <property type="entry name" value="Chaperone_Skp"/>
</dbReference>
<proteinExistence type="inferred from homology"/>
<dbReference type="InterPro" id="IPR024930">
    <property type="entry name" value="Skp_dom_sf"/>
</dbReference>
<dbReference type="Proteomes" id="UP000008392">
    <property type="component" value="Chromosome"/>
</dbReference>
<evidence type="ECO:0000313" key="4">
    <source>
        <dbReference type="Proteomes" id="UP000008392"/>
    </source>
</evidence>
<reference evidence="3 4" key="1">
    <citation type="journal article" date="2004" name="Environ. Microbiol.">
        <title>Phylogeny-function analysis of (meta)genomic libraries: screening for expression of ribosomal RNA genes by large-insert library fluorescent in situ hybridization (LIL-FISH).</title>
        <authorList>
            <person name="Leveau J.H."/>
            <person name="Gerards S."/>
            <person name="de Boer W."/>
            <person name="van Veen J.A."/>
        </authorList>
    </citation>
    <scope>NUCLEOTIDE SEQUENCE [LARGE SCALE GENOMIC DNA]</scope>
    <source>
        <strain evidence="3 4">Ter331</strain>
    </source>
</reference>